<protein>
    <submittedName>
        <fullName evidence="3">Uncharacterized protein</fullName>
    </submittedName>
</protein>
<dbReference type="PANTHER" id="PTHR46230">
    <property type="match status" value="1"/>
</dbReference>
<feature type="region of interest" description="Disordered" evidence="2">
    <location>
        <begin position="1"/>
        <end position="20"/>
    </location>
</feature>
<reference evidence="3 4" key="1">
    <citation type="journal article" date="2024" name="Nat. Commun.">
        <title>Phylogenomics reveals the evolutionary origins of lichenization in chlorophyte algae.</title>
        <authorList>
            <person name="Puginier C."/>
            <person name="Libourel C."/>
            <person name="Otte J."/>
            <person name="Skaloud P."/>
            <person name="Haon M."/>
            <person name="Grisel S."/>
            <person name="Petersen M."/>
            <person name="Berrin J.G."/>
            <person name="Delaux P.M."/>
            <person name="Dal Grande F."/>
            <person name="Keller J."/>
        </authorList>
    </citation>
    <scope>NUCLEOTIDE SEQUENCE [LARGE SCALE GENOMIC DNA]</scope>
    <source>
        <strain evidence="3 4">SAG 2145</strain>
    </source>
</reference>
<name>A0AAW1QKV2_9CHLO</name>
<dbReference type="Pfam" id="PF01722">
    <property type="entry name" value="BolA"/>
    <property type="match status" value="1"/>
</dbReference>
<proteinExistence type="inferred from homology"/>
<comment type="caution">
    <text evidence="3">The sequence shown here is derived from an EMBL/GenBank/DDBJ whole genome shotgun (WGS) entry which is preliminary data.</text>
</comment>
<sequence>MAQSFTGPQSEAISRKLGDALQPSRLQVVNESHLHAGHMGNPDGAADAETHFRVEVISEAFQGKPMVARHRMVYGLLQHELNSGVHALALKTKTPSEAGQ</sequence>
<feature type="compositionally biased region" description="Polar residues" evidence="2">
    <location>
        <begin position="1"/>
        <end position="12"/>
    </location>
</feature>
<organism evidence="3 4">
    <name type="scientific">Apatococcus lobatus</name>
    <dbReference type="NCBI Taxonomy" id="904363"/>
    <lineage>
        <taxon>Eukaryota</taxon>
        <taxon>Viridiplantae</taxon>
        <taxon>Chlorophyta</taxon>
        <taxon>core chlorophytes</taxon>
        <taxon>Trebouxiophyceae</taxon>
        <taxon>Chlorellales</taxon>
        <taxon>Chlorellaceae</taxon>
        <taxon>Apatococcus</taxon>
    </lineage>
</organism>
<dbReference type="InterPro" id="IPR002634">
    <property type="entry name" value="BolA"/>
</dbReference>
<gene>
    <name evidence="3" type="ORF">WJX74_000220</name>
</gene>
<dbReference type="PANTHER" id="PTHR46230:SF7">
    <property type="entry name" value="BOLA-LIKE PROTEIN 1"/>
    <property type="match status" value="1"/>
</dbReference>
<dbReference type="SUPFAM" id="SSF82657">
    <property type="entry name" value="BolA-like"/>
    <property type="match status" value="1"/>
</dbReference>
<evidence type="ECO:0000256" key="1">
    <source>
        <dbReference type="RuleBase" id="RU003860"/>
    </source>
</evidence>
<dbReference type="GO" id="GO:0016226">
    <property type="term" value="P:iron-sulfur cluster assembly"/>
    <property type="evidence" value="ECO:0007669"/>
    <property type="project" value="TreeGrafter"/>
</dbReference>
<dbReference type="PIRSF" id="PIRSF003113">
    <property type="entry name" value="BolA"/>
    <property type="match status" value="1"/>
</dbReference>
<accession>A0AAW1QKV2</accession>
<evidence type="ECO:0000313" key="3">
    <source>
        <dbReference type="EMBL" id="KAK9822010.1"/>
    </source>
</evidence>
<evidence type="ECO:0000256" key="2">
    <source>
        <dbReference type="SAM" id="MobiDB-lite"/>
    </source>
</evidence>
<dbReference type="Gene3D" id="3.30.300.90">
    <property type="entry name" value="BolA-like"/>
    <property type="match status" value="1"/>
</dbReference>
<keyword evidence="4" id="KW-1185">Reference proteome</keyword>
<dbReference type="EMBL" id="JALJOS010000034">
    <property type="protein sequence ID" value="KAK9822010.1"/>
    <property type="molecule type" value="Genomic_DNA"/>
</dbReference>
<comment type="similarity">
    <text evidence="1">Belongs to the BolA/IbaG family.</text>
</comment>
<dbReference type="AlphaFoldDB" id="A0AAW1QKV2"/>
<dbReference type="Proteomes" id="UP001438707">
    <property type="component" value="Unassembled WGS sequence"/>
</dbReference>
<dbReference type="InterPro" id="IPR036065">
    <property type="entry name" value="BolA-like_sf"/>
</dbReference>
<evidence type="ECO:0000313" key="4">
    <source>
        <dbReference type="Proteomes" id="UP001438707"/>
    </source>
</evidence>